<evidence type="ECO:0000313" key="8">
    <source>
        <dbReference type="EMBL" id="TCL42744.1"/>
    </source>
</evidence>
<comment type="similarity">
    <text evidence="6 7">Belongs to the imidazoleglycerol-phosphate dehydratase family.</text>
</comment>
<comment type="catalytic activity">
    <reaction evidence="6 7">
        <text>D-erythro-1-(imidazol-4-yl)glycerol 3-phosphate = 3-(imidazol-4-yl)-2-oxopropyl phosphate + H2O</text>
        <dbReference type="Rhea" id="RHEA:11040"/>
        <dbReference type="ChEBI" id="CHEBI:15377"/>
        <dbReference type="ChEBI" id="CHEBI:57766"/>
        <dbReference type="ChEBI" id="CHEBI:58278"/>
        <dbReference type="EC" id="4.2.1.19"/>
    </reaction>
</comment>
<dbReference type="SUPFAM" id="SSF54211">
    <property type="entry name" value="Ribosomal protein S5 domain 2-like"/>
    <property type="match status" value="2"/>
</dbReference>
<dbReference type="PROSITE" id="PS00955">
    <property type="entry name" value="IGP_DEHYDRATASE_2"/>
    <property type="match status" value="1"/>
</dbReference>
<dbReference type="EC" id="4.2.1.19" evidence="6 7"/>
<sequence>MRKAELSRKTRETDIAVSLDLDGKGKGVIETGIGFFDHMLTALCTHAGIDLAVKAAGDLEVDCHHTIEDVGIVLGQALCKALGDKGGIARYGSFYVPMDEALGFCALDVSGRPFLRFECAFQHAMMGGMETAMVEEFFRALAMNAGITLHLSVPYGANDHHKAEALFKAFAHALKVAAARTDGGVLSTKGVL</sequence>
<evidence type="ECO:0000256" key="2">
    <source>
        <dbReference type="ARBA" id="ARBA00016664"/>
    </source>
</evidence>
<reference evidence="8 9" key="1">
    <citation type="submission" date="2019-03" db="EMBL/GenBank/DDBJ databases">
        <title>Genomic Encyclopedia of Type Strains, Phase IV (KMG-IV): sequencing the most valuable type-strain genomes for metagenomic binning, comparative biology and taxonomic classification.</title>
        <authorList>
            <person name="Goeker M."/>
        </authorList>
    </citation>
    <scope>NUCLEOTIDE SEQUENCE [LARGE SCALE GENOMIC DNA]</scope>
    <source>
        <strain evidence="8 9">DSM 100433</strain>
    </source>
</reference>
<evidence type="ECO:0000313" key="9">
    <source>
        <dbReference type="Proteomes" id="UP000294682"/>
    </source>
</evidence>
<dbReference type="HAMAP" id="MF_00076">
    <property type="entry name" value="HisB"/>
    <property type="match status" value="1"/>
</dbReference>
<dbReference type="InterPro" id="IPR020568">
    <property type="entry name" value="Ribosomal_Su5_D2-typ_SF"/>
</dbReference>
<keyword evidence="5 6" id="KW-0456">Lyase</keyword>
<dbReference type="Gene3D" id="3.30.230.40">
    <property type="entry name" value="Imidazole glycerol phosphate dehydratase, domain 1"/>
    <property type="match status" value="2"/>
</dbReference>
<name>A0A9X8UIF6_9FIRM</name>
<protein>
    <recommendedName>
        <fullName evidence="2 6">Imidazoleglycerol-phosphate dehydratase</fullName>
        <shortName evidence="6">IGPD</shortName>
        <ecNumber evidence="6 7">4.2.1.19</ecNumber>
    </recommendedName>
</protein>
<dbReference type="InterPro" id="IPR020565">
    <property type="entry name" value="ImidazoleglycerP_deHydtase_CS"/>
</dbReference>
<evidence type="ECO:0000256" key="1">
    <source>
        <dbReference type="ARBA" id="ARBA00005047"/>
    </source>
</evidence>
<keyword evidence="9" id="KW-1185">Reference proteome</keyword>
<dbReference type="CDD" id="cd07914">
    <property type="entry name" value="IGPD"/>
    <property type="match status" value="1"/>
</dbReference>
<dbReference type="GO" id="GO:0004424">
    <property type="term" value="F:imidazoleglycerol-phosphate dehydratase activity"/>
    <property type="evidence" value="ECO:0007669"/>
    <property type="project" value="UniProtKB-UniRule"/>
</dbReference>
<dbReference type="PANTHER" id="PTHR23133">
    <property type="entry name" value="IMIDAZOLEGLYCEROL-PHOSPHATE DEHYDRATASE HIS7"/>
    <property type="match status" value="1"/>
</dbReference>
<dbReference type="NCBIfam" id="NF002111">
    <property type="entry name" value="PRK00951.2-1"/>
    <property type="match status" value="1"/>
</dbReference>
<dbReference type="PROSITE" id="PS00954">
    <property type="entry name" value="IGP_DEHYDRATASE_1"/>
    <property type="match status" value="1"/>
</dbReference>
<evidence type="ECO:0000256" key="4">
    <source>
        <dbReference type="ARBA" id="ARBA00023102"/>
    </source>
</evidence>
<comment type="caution">
    <text evidence="8">The sequence shown here is derived from an EMBL/GenBank/DDBJ whole genome shotgun (WGS) entry which is preliminary data.</text>
</comment>
<dbReference type="AlphaFoldDB" id="A0A9X8UIF6"/>
<gene>
    <name evidence="6" type="primary">hisB</name>
    <name evidence="8" type="ORF">EDD78_10855</name>
</gene>
<dbReference type="GO" id="GO:0005737">
    <property type="term" value="C:cytoplasm"/>
    <property type="evidence" value="ECO:0007669"/>
    <property type="project" value="UniProtKB-SubCell"/>
</dbReference>
<keyword evidence="3 6" id="KW-0028">Amino-acid biosynthesis</keyword>
<dbReference type="Proteomes" id="UP000294682">
    <property type="component" value="Unassembled WGS sequence"/>
</dbReference>
<proteinExistence type="inferred from homology"/>
<keyword evidence="4 6" id="KW-0368">Histidine biosynthesis</keyword>
<dbReference type="InterPro" id="IPR000807">
    <property type="entry name" value="ImidazoleglycerolP_deHydtase"/>
</dbReference>
<dbReference type="PANTHER" id="PTHR23133:SF2">
    <property type="entry name" value="IMIDAZOLEGLYCEROL-PHOSPHATE DEHYDRATASE"/>
    <property type="match status" value="1"/>
</dbReference>
<comment type="pathway">
    <text evidence="1 6 7">Amino-acid biosynthesis; L-histidine biosynthesis; L-histidine from 5-phospho-alpha-D-ribose 1-diphosphate: step 6/9.</text>
</comment>
<organism evidence="8 9">
    <name type="scientific">Harryflintia acetispora</name>
    <dbReference type="NCBI Taxonomy" id="1849041"/>
    <lineage>
        <taxon>Bacteria</taxon>
        <taxon>Bacillati</taxon>
        <taxon>Bacillota</taxon>
        <taxon>Clostridia</taxon>
        <taxon>Eubacteriales</taxon>
        <taxon>Oscillospiraceae</taxon>
        <taxon>Harryflintia</taxon>
    </lineage>
</organism>
<dbReference type="FunFam" id="3.30.230.40:FF:000003">
    <property type="entry name" value="Imidazoleglycerol-phosphate dehydratase HisB"/>
    <property type="match status" value="1"/>
</dbReference>
<evidence type="ECO:0000256" key="6">
    <source>
        <dbReference type="HAMAP-Rule" id="MF_00076"/>
    </source>
</evidence>
<dbReference type="NCBIfam" id="NF002114">
    <property type="entry name" value="PRK00951.2-4"/>
    <property type="match status" value="1"/>
</dbReference>
<comment type="subcellular location">
    <subcellularLocation>
        <location evidence="6 7">Cytoplasm</location>
    </subcellularLocation>
</comment>
<evidence type="ECO:0000256" key="5">
    <source>
        <dbReference type="ARBA" id="ARBA00023239"/>
    </source>
</evidence>
<evidence type="ECO:0000256" key="3">
    <source>
        <dbReference type="ARBA" id="ARBA00022605"/>
    </source>
</evidence>
<dbReference type="InterPro" id="IPR038494">
    <property type="entry name" value="IGPD_sf"/>
</dbReference>
<dbReference type="GO" id="GO:0000105">
    <property type="term" value="P:L-histidine biosynthetic process"/>
    <property type="evidence" value="ECO:0007669"/>
    <property type="project" value="UniProtKB-UniRule"/>
</dbReference>
<evidence type="ECO:0000256" key="7">
    <source>
        <dbReference type="RuleBase" id="RU000599"/>
    </source>
</evidence>
<keyword evidence="6" id="KW-0963">Cytoplasm</keyword>
<dbReference type="EMBL" id="SLUK01000008">
    <property type="protein sequence ID" value="TCL42744.1"/>
    <property type="molecule type" value="Genomic_DNA"/>
</dbReference>
<dbReference type="FunFam" id="3.30.230.40:FF:000001">
    <property type="entry name" value="Imidazoleglycerol-phosphate dehydratase HisB"/>
    <property type="match status" value="1"/>
</dbReference>
<dbReference type="RefSeq" id="WP_132084796.1">
    <property type="nucleotide sequence ID" value="NZ_SLUK01000008.1"/>
</dbReference>
<accession>A0A9X8UIF6</accession>
<dbReference type="Pfam" id="PF00475">
    <property type="entry name" value="IGPD"/>
    <property type="match status" value="1"/>
</dbReference>